<sequence>MKKQTEIHLPKGLKIIQVFRNAGLFEKGQMASENGRDWLRWPEKHSKSGYVAKGELYLPDNQPAFETINRYSIVFLLDDCTVNERDLLFDWKDSLNLYTQAVTSLGITFLQIKSHDEIELFFNGPDYPWYPKRPASYKLSVLKEGQPVEIKINGKSDGRHQRYYIEEQFIFEYLGTFHRCSILPANYAGIQKTVPQNRKLIDIRELLW</sequence>
<dbReference type="OrthoDB" id="1448901at2"/>
<evidence type="ECO:0000313" key="2">
    <source>
        <dbReference type="Proteomes" id="UP000295741"/>
    </source>
</evidence>
<dbReference type="Proteomes" id="UP000295741">
    <property type="component" value="Unassembled WGS sequence"/>
</dbReference>
<accession>A0A4R6J094</accession>
<name>A0A4R6J094_9BACT</name>
<dbReference type="AlphaFoldDB" id="A0A4R6J094"/>
<protein>
    <submittedName>
        <fullName evidence="1">Uncharacterized protein</fullName>
    </submittedName>
</protein>
<dbReference type="RefSeq" id="WP_133473247.1">
    <property type="nucleotide sequence ID" value="NZ_SNWP01000010.1"/>
</dbReference>
<dbReference type="EMBL" id="SNWP01000010">
    <property type="protein sequence ID" value="TDO28614.1"/>
    <property type="molecule type" value="Genomic_DNA"/>
</dbReference>
<keyword evidence="2" id="KW-1185">Reference proteome</keyword>
<comment type="caution">
    <text evidence="1">The sequence shown here is derived from an EMBL/GenBank/DDBJ whole genome shotgun (WGS) entry which is preliminary data.</text>
</comment>
<proteinExistence type="predicted"/>
<reference evidence="1 2" key="1">
    <citation type="submission" date="2019-03" db="EMBL/GenBank/DDBJ databases">
        <title>Genomic Encyclopedia of Archaeal and Bacterial Type Strains, Phase II (KMG-II): from individual species to whole genera.</title>
        <authorList>
            <person name="Goeker M."/>
        </authorList>
    </citation>
    <scope>NUCLEOTIDE SEQUENCE [LARGE SCALE GENOMIC DNA]</scope>
    <source>
        <strain evidence="1 2">DSM 28323</strain>
    </source>
</reference>
<gene>
    <name evidence="1" type="ORF">BC659_0690</name>
</gene>
<organism evidence="1 2">
    <name type="scientific">Sediminibacterium goheungense</name>
    <dbReference type="NCBI Taxonomy" id="1086393"/>
    <lineage>
        <taxon>Bacteria</taxon>
        <taxon>Pseudomonadati</taxon>
        <taxon>Bacteroidota</taxon>
        <taxon>Chitinophagia</taxon>
        <taxon>Chitinophagales</taxon>
        <taxon>Chitinophagaceae</taxon>
        <taxon>Sediminibacterium</taxon>
    </lineage>
</organism>
<evidence type="ECO:0000313" key="1">
    <source>
        <dbReference type="EMBL" id="TDO28614.1"/>
    </source>
</evidence>